<feature type="compositionally biased region" description="Low complexity" evidence="1">
    <location>
        <begin position="278"/>
        <end position="292"/>
    </location>
</feature>
<dbReference type="AlphaFoldDB" id="A0AA39J4Y9"/>
<sequence>MYEPAFHGPTTQVNLEHEIVIKIDVWRISGRVLSSLNRCDAEATSNSSNTVSALFKKGDQSKYGRWRKRWWYLCAISVWNFAIWKEHGTDIVHQQPQTRPDEHEHEHEYENPHTIVIPPSQRLGDQIGPVTGLAGYAIGLSIGVDDSGDGPFVPSTRAPNTLLVLKSPLRLPAVGAQGSDNVHTPPDLWFAIRILDPRYVYYASSHPRRKMEKRSMAMTRRATETRVTPAMRGRLSVDDGLVETVGVEDDDDAVDGMMDWCSVSRRNMELKDDARIASPLTTLTTKPNTPSNNDRDKTQCRS</sequence>
<dbReference type="Proteomes" id="UP001175226">
    <property type="component" value="Unassembled WGS sequence"/>
</dbReference>
<accession>A0AA39J4Y9</accession>
<reference evidence="2" key="1">
    <citation type="submission" date="2023-06" db="EMBL/GenBank/DDBJ databases">
        <authorList>
            <consortium name="Lawrence Berkeley National Laboratory"/>
            <person name="Ahrendt S."/>
            <person name="Sahu N."/>
            <person name="Indic B."/>
            <person name="Wong-Bajracharya J."/>
            <person name="Merenyi Z."/>
            <person name="Ke H.-M."/>
            <person name="Monk M."/>
            <person name="Kocsube S."/>
            <person name="Drula E."/>
            <person name="Lipzen A."/>
            <person name="Balint B."/>
            <person name="Henrissat B."/>
            <person name="Andreopoulos B."/>
            <person name="Martin F.M."/>
            <person name="Harder C.B."/>
            <person name="Rigling D."/>
            <person name="Ford K.L."/>
            <person name="Foster G.D."/>
            <person name="Pangilinan J."/>
            <person name="Papanicolaou A."/>
            <person name="Barry K."/>
            <person name="LaButti K."/>
            <person name="Viragh M."/>
            <person name="Koriabine M."/>
            <person name="Yan M."/>
            <person name="Riley R."/>
            <person name="Champramary S."/>
            <person name="Plett K.L."/>
            <person name="Tsai I.J."/>
            <person name="Slot J."/>
            <person name="Sipos G."/>
            <person name="Plett J."/>
            <person name="Nagy L.G."/>
            <person name="Grigoriev I.V."/>
        </authorList>
    </citation>
    <scope>NUCLEOTIDE SEQUENCE</scope>
    <source>
        <strain evidence="2">FPL87.14</strain>
    </source>
</reference>
<evidence type="ECO:0000256" key="1">
    <source>
        <dbReference type="SAM" id="MobiDB-lite"/>
    </source>
</evidence>
<keyword evidence="3" id="KW-1185">Reference proteome</keyword>
<evidence type="ECO:0000313" key="3">
    <source>
        <dbReference type="Proteomes" id="UP001175226"/>
    </source>
</evidence>
<dbReference type="EMBL" id="JAUEPT010000062">
    <property type="protein sequence ID" value="KAK0435525.1"/>
    <property type="molecule type" value="Genomic_DNA"/>
</dbReference>
<feature type="compositionally biased region" description="Basic and acidic residues" evidence="1">
    <location>
        <begin position="293"/>
        <end position="302"/>
    </location>
</feature>
<organism evidence="2 3">
    <name type="scientific">Armillaria borealis</name>
    <dbReference type="NCBI Taxonomy" id="47425"/>
    <lineage>
        <taxon>Eukaryota</taxon>
        <taxon>Fungi</taxon>
        <taxon>Dikarya</taxon>
        <taxon>Basidiomycota</taxon>
        <taxon>Agaricomycotina</taxon>
        <taxon>Agaricomycetes</taxon>
        <taxon>Agaricomycetidae</taxon>
        <taxon>Agaricales</taxon>
        <taxon>Marasmiineae</taxon>
        <taxon>Physalacriaceae</taxon>
        <taxon>Armillaria</taxon>
    </lineage>
</organism>
<feature type="region of interest" description="Disordered" evidence="1">
    <location>
        <begin position="272"/>
        <end position="302"/>
    </location>
</feature>
<comment type="caution">
    <text evidence="2">The sequence shown here is derived from an EMBL/GenBank/DDBJ whole genome shotgun (WGS) entry which is preliminary data.</text>
</comment>
<proteinExistence type="predicted"/>
<protein>
    <submittedName>
        <fullName evidence="2">Uncharacterized protein</fullName>
    </submittedName>
</protein>
<gene>
    <name evidence="2" type="ORF">EV421DRAFT_1740179</name>
</gene>
<evidence type="ECO:0000313" key="2">
    <source>
        <dbReference type="EMBL" id="KAK0435525.1"/>
    </source>
</evidence>
<name>A0AA39J4Y9_9AGAR</name>